<protein>
    <submittedName>
        <fullName evidence="4">Iron-containing alcohol dehydrogenase</fullName>
    </submittedName>
</protein>
<dbReference type="EMBL" id="WOSW01000029">
    <property type="protein sequence ID" value="NHO33480.1"/>
    <property type="molecule type" value="Genomic_DNA"/>
</dbReference>
<dbReference type="Gene3D" id="1.20.1090.10">
    <property type="entry name" value="Dehydroquinate synthase-like - alpha domain"/>
    <property type="match status" value="1"/>
</dbReference>
<keyword evidence="1" id="KW-0560">Oxidoreductase</keyword>
<comment type="caution">
    <text evidence="4">The sequence shown here is derived from an EMBL/GenBank/DDBJ whole genome shotgun (WGS) entry which is preliminary data.</text>
</comment>
<dbReference type="Pfam" id="PF00465">
    <property type="entry name" value="Fe-ADH"/>
    <property type="match status" value="1"/>
</dbReference>
<evidence type="ECO:0000259" key="2">
    <source>
        <dbReference type="Pfam" id="PF00465"/>
    </source>
</evidence>
<sequence length="386" mass="41944">MLDFSFFNPTRVLFGRDMLARMEDYIPVGARVLVLYGGGSVLRNGTMERVRSGLTQREMLEFGGIEPNPTFETLMRAVALVREKSVDFLIALGGGSVIDGAKFVAAAAVWDGDPWGILATRGSEIRTAIPLAAIPTLPATGSEMNGTAVITRADIAAKRVFKSEHVFPVFAVLDPTLTFTLPPWQIANGIVDAFVHVLEQYLTYPADAPVQDRFAEGLLHVLLEVADTTLAEPENYDARSSLMWAATLALNGLIGAGVPQDWSSHLIGHELTALYGLDHARTLAVVFPAMLSVRREEKRAKLIQYAERVWGVREGSDDEKIRSALTLTNEFFMRLGLGIHLSDYGLGQGDVEALLAALERTHGTCALGERQSVTPDVARAVLEAAL</sequence>
<feature type="domain" description="Alcohol dehydrogenase iron-type/glycerol dehydrogenase GldA" evidence="2">
    <location>
        <begin position="9"/>
        <end position="175"/>
    </location>
</feature>
<dbReference type="InterPro" id="IPR001670">
    <property type="entry name" value="ADH_Fe/GldA"/>
</dbReference>
<dbReference type="InterPro" id="IPR018211">
    <property type="entry name" value="ADH_Fe_CS"/>
</dbReference>
<accession>A0ABX0KGC6</accession>
<feature type="domain" description="Fe-containing alcohol dehydrogenase-like C-terminal" evidence="3">
    <location>
        <begin position="187"/>
        <end position="384"/>
    </location>
</feature>
<evidence type="ECO:0000256" key="1">
    <source>
        <dbReference type="ARBA" id="ARBA00023002"/>
    </source>
</evidence>
<evidence type="ECO:0000259" key="3">
    <source>
        <dbReference type="Pfam" id="PF25137"/>
    </source>
</evidence>
<dbReference type="SUPFAM" id="SSF56796">
    <property type="entry name" value="Dehydroquinate synthase-like"/>
    <property type="match status" value="1"/>
</dbReference>
<reference evidence="4 5" key="1">
    <citation type="journal article" date="2020" name="Int. J. Syst. Evol. Microbiol.">
        <title>Novel acetic acid bacteria from cider fermentations: Acetobacter conturbans sp. nov. and Acetobacter fallax sp. nov.</title>
        <authorList>
            <person name="Sombolestani A.S."/>
            <person name="Cleenwerck I."/>
            <person name="Cnockaert M."/>
            <person name="Borremans W."/>
            <person name="Wieme A.D."/>
            <person name="De Vuyst L."/>
            <person name="Vandamme P."/>
        </authorList>
    </citation>
    <scope>NUCLEOTIDE SEQUENCE [LARGE SCALE GENOMIC DNA]</scope>
    <source>
        <strain evidence="4 5">LMG 1637</strain>
    </source>
</reference>
<dbReference type="RefSeq" id="WP_173578000.1">
    <property type="nucleotide sequence ID" value="NZ_WOSW01000029.1"/>
</dbReference>
<dbReference type="Gene3D" id="3.40.50.1970">
    <property type="match status" value="1"/>
</dbReference>
<organism evidence="4 5">
    <name type="scientific">Acetobacter fallax</name>
    <dbReference type="NCBI Taxonomy" id="1737473"/>
    <lineage>
        <taxon>Bacteria</taxon>
        <taxon>Pseudomonadati</taxon>
        <taxon>Pseudomonadota</taxon>
        <taxon>Alphaproteobacteria</taxon>
        <taxon>Acetobacterales</taxon>
        <taxon>Acetobacteraceae</taxon>
        <taxon>Acetobacter</taxon>
    </lineage>
</organism>
<dbReference type="PANTHER" id="PTHR43633:SF1">
    <property type="entry name" value="ALCOHOL DEHYDROGENASE YQHD"/>
    <property type="match status" value="1"/>
</dbReference>
<keyword evidence="5" id="KW-1185">Reference proteome</keyword>
<dbReference type="Pfam" id="PF25137">
    <property type="entry name" value="ADH_Fe_C"/>
    <property type="match status" value="1"/>
</dbReference>
<evidence type="ECO:0000313" key="4">
    <source>
        <dbReference type="EMBL" id="NHO33480.1"/>
    </source>
</evidence>
<dbReference type="Proteomes" id="UP000615326">
    <property type="component" value="Unassembled WGS sequence"/>
</dbReference>
<dbReference type="InterPro" id="IPR044731">
    <property type="entry name" value="BDH-like"/>
</dbReference>
<evidence type="ECO:0000313" key="5">
    <source>
        <dbReference type="Proteomes" id="UP000615326"/>
    </source>
</evidence>
<gene>
    <name evidence="4" type="ORF">GOB84_13095</name>
</gene>
<dbReference type="PROSITE" id="PS00913">
    <property type="entry name" value="ADH_IRON_1"/>
    <property type="match status" value="1"/>
</dbReference>
<dbReference type="CDD" id="cd08187">
    <property type="entry name" value="BDH"/>
    <property type="match status" value="1"/>
</dbReference>
<dbReference type="PROSITE" id="PS00060">
    <property type="entry name" value="ADH_IRON_2"/>
    <property type="match status" value="1"/>
</dbReference>
<dbReference type="PANTHER" id="PTHR43633">
    <property type="entry name" value="ALCOHOL DEHYDROGENASE YQHD"/>
    <property type="match status" value="1"/>
</dbReference>
<name>A0ABX0KGC6_9PROT</name>
<dbReference type="InterPro" id="IPR056798">
    <property type="entry name" value="ADH_Fe_C"/>
</dbReference>
<proteinExistence type="predicted"/>